<dbReference type="Proteomes" id="UP000315377">
    <property type="component" value="Chromosome"/>
</dbReference>
<protein>
    <submittedName>
        <fullName evidence="3">Glycosyltransferase</fullName>
        <ecNumber evidence="2">2.4.-.-</ecNumber>
    </submittedName>
</protein>
<dbReference type="InterPro" id="IPR029044">
    <property type="entry name" value="Nucleotide-diphossugar_trans"/>
</dbReference>
<evidence type="ECO:0000259" key="1">
    <source>
        <dbReference type="Pfam" id="PF00535"/>
    </source>
</evidence>
<evidence type="ECO:0000313" key="3">
    <source>
        <dbReference type="EMBL" id="QDM42456.1"/>
    </source>
</evidence>
<dbReference type="SUPFAM" id="SSF51161">
    <property type="entry name" value="Trimeric LpxA-like enzymes"/>
    <property type="match status" value="1"/>
</dbReference>
<dbReference type="GO" id="GO:0016757">
    <property type="term" value="F:glycosyltransferase activity"/>
    <property type="evidence" value="ECO:0007669"/>
    <property type="project" value="UniProtKB-KW"/>
</dbReference>
<dbReference type="Pfam" id="PF00535">
    <property type="entry name" value="Glycos_transf_2"/>
    <property type="match status" value="1"/>
</dbReference>
<dbReference type="InterPro" id="IPR001173">
    <property type="entry name" value="Glyco_trans_2-like"/>
</dbReference>
<dbReference type="RefSeq" id="WP_087443528.1">
    <property type="nucleotide sequence ID" value="NZ_CABMNB010000036.1"/>
</dbReference>
<dbReference type="Pfam" id="PF00132">
    <property type="entry name" value="Hexapep"/>
    <property type="match status" value="1"/>
</dbReference>
<dbReference type="EMBL" id="JAMDMM010000066">
    <property type="protein sequence ID" value="MCY9610925.1"/>
    <property type="molecule type" value="Genomic_DNA"/>
</dbReference>
<dbReference type="CDD" id="cd04647">
    <property type="entry name" value="LbH_MAT_like"/>
    <property type="match status" value="1"/>
</dbReference>
<evidence type="ECO:0000313" key="4">
    <source>
        <dbReference type="Proteomes" id="UP000315377"/>
    </source>
</evidence>
<dbReference type="EMBL" id="CP041405">
    <property type="protein sequence ID" value="QDM42456.1"/>
    <property type="molecule type" value="Genomic_DNA"/>
</dbReference>
<name>A0AAP9IZH7_PANTH</name>
<evidence type="ECO:0000313" key="2">
    <source>
        <dbReference type="EMBL" id="MCY9610925.1"/>
    </source>
</evidence>
<sequence>MSLSIDTQTTSTFYSYGENSCLEVGGQFYYPEEISIGRDVSIRGNYWLNIISPGVGQKPKIIIGDGCQCDEGLIISALNRIELEKGVIIGHRVFISDTDHEYRQTGKPVAAQGLIEARGEVSIGERVRIGTGTVIVGNIRIGRDSIVQPGSVVKHDVPEQCVVGGAPARIMQIYEPALDKWVDVAMPEQQLSPLLSICIPTYNRASDLDCCLKSIFSQLTKDAPVEVIVSDNASTDDTPQVINRYAALYPCLKYSRNSENIGADRNIYHVMRQAQGTFIKMQGDDDYYLEGTLMPLIEVVNNHRDCGIIHIHVHNNDRRVYTAEGASAFLNASSIMSTFISGMIVRKEDLERVEEPTKFIDSCFNQAYLQYAILMNNPKFCIVNRSIFQFGNNQPSGYNFGEIVFRSYQSILTFFIGKGLTEDDVRAEKKRSLFNYILPWYRGIMTYRYSTDTERFEEIFSEHYHDELYYEAVLSEIRALKAARANS</sequence>
<keyword evidence="2" id="KW-0808">Transferase</keyword>
<dbReference type="PANTHER" id="PTHR23416">
    <property type="entry name" value="SIALIC ACID SYNTHASE-RELATED"/>
    <property type="match status" value="1"/>
</dbReference>
<reference evidence="2 5" key="2">
    <citation type="submission" date="2022-05" db="EMBL/GenBank/DDBJ databases">
        <title>Genome Sequencing of Bee-Associated Microbes.</title>
        <authorList>
            <person name="Dunlap C."/>
        </authorList>
    </citation>
    <scope>NUCLEOTIDE SEQUENCE [LARGE SCALE GENOMIC DNA]</scope>
    <source>
        <strain evidence="2 5">NRRL B-14613</strain>
    </source>
</reference>
<reference evidence="3 4" key="1">
    <citation type="submission" date="2019-07" db="EMBL/GenBank/DDBJ databases">
        <title>Paenibacillus thiaminolyticus NRRL B-4156.</title>
        <authorList>
            <person name="Hehnly C."/>
            <person name="Zhang L."/>
        </authorList>
    </citation>
    <scope>NUCLEOTIDE SEQUENCE [LARGE SCALE GENOMIC DNA]</scope>
    <source>
        <strain evidence="3 4">NRRL B-4156</strain>
    </source>
</reference>
<dbReference type="InterPro" id="IPR001451">
    <property type="entry name" value="Hexapep"/>
</dbReference>
<accession>A0AAP9IZH7</accession>
<dbReference type="Gene3D" id="3.90.550.10">
    <property type="entry name" value="Spore Coat Polysaccharide Biosynthesis Protein SpsA, Chain A"/>
    <property type="match status" value="1"/>
</dbReference>
<dbReference type="GeneID" id="76994808"/>
<keyword evidence="5" id="KW-1185">Reference proteome</keyword>
<dbReference type="CDD" id="cd00761">
    <property type="entry name" value="Glyco_tranf_GTA_type"/>
    <property type="match status" value="1"/>
</dbReference>
<feature type="domain" description="Glycosyltransferase 2-like" evidence="1">
    <location>
        <begin position="196"/>
        <end position="341"/>
    </location>
</feature>
<dbReference type="Proteomes" id="UP001209276">
    <property type="component" value="Unassembled WGS sequence"/>
</dbReference>
<dbReference type="AlphaFoldDB" id="A0AAP9IZH7"/>
<dbReference type="InterPro" id="IPR051159">
    <property type="entry name" value="Hexapeptide_acetyltransf"/>
</dbReference>
<proteinExistence type="predicted"/>
<dbReference type="InterPro" id="IPR011004">
    <property type="entry name" value="Trimer_LpxA-like_sf"/>
</dbReference>
<evidence type="ECO:0000313" key="5">
    <source>
        <dbReference type="Proteomes" id="UP001209276"/>
    </source>
</evidence>
<dbReference type="SUPFAM" id="SSF53448">
    <property type="entry name" value="Nucleotide-diphospho-sugar transferases"/>
    <property type="match status" value="1"/>
</dbReference>
<gene>
    <name evidence="3" type="ORF">FLT43_02265</name>
    <name evidence="2" type="ORF">M5W83_27650</name>
</gene>
<dbReference type="EC" id="2.4.-.-" evidence="2"/>
<organism evidence="3 4">
    <name type="scientific">Paenibacillus thiaminolyticus</name>
    <name type="common">Bacillus thiaminolyticus</name>
    <dbReference type="NCBI Taxonomy" id="49283"/>
    <lineage>
        <taxon>Bacteria</taxon>
        <taxon>Bacillati</taxon>
        <taxon>Bacillota</taxon>
        <taxon>Bacilli</taxon>
        <taxon>Bacillales</taxon>
        <taxon>Paenibacillaceae</taxon>
        <taxon>Paenibacillus</taxon>
    </lineage>
</organism>
<dbReference type="Gene3D" id="2.160.10.10">
    <property type="entry name" value="Hexapeptide repeat proteins"/>
    <property type="match status" value="1"/>
</dbReference>
<keyword evidence="2" id="KW-0328">Glycosyltransferase</keyword>